<feature type="region of interest" description="Disordered" evidence="1">
    <location>
        <begin position="1"/>
        <end position="44"/>
    </location>
</feature>
<evidence type="ECO:0000256" key="1">
    <source>
        <dbReference type="SAM" id="MobiDB-lite"/>
    </source>
</evidence>
<dbReference type="EMBL" id="JAWXXX010000001">
    <property type="protein sequence ID" value="MDX5893408.1"/>
    <property type="molecule type" value="Genomic_DNA"/>
</dbReference>
<accession>A0A023X1C0</accession>
<name>A0A023X1C0_RUBRA</name>
<evidence type="ECO:0000313" key="4">
    <source>
        <dbReference type="Proteomes" id="UP000025229"/>
    </source>
</evidence>
<gene>
    <name evidence="2" type="ORF">RradSPS_0713</name>
    <name evidence="3" type="ORF">SIL72_05125</name>
</gene>
<dbReference type="OrthoDB" id="4929908at2"/>
<protein>
    <submittedName>
        <fullName evidence="2">Gluconate 2-dehydrogenase subunit 3</fullName>
    </submittedName>
</protein>
<dbReference type="RefSeq" id="WP_051589319.1">
    <property type="nucleotide sequence ID" value="NZ_CP007514.1"/>
</dbReference>
<keyword evidence="4" id="KW-1185">Reference proteome</keyword>
<reference evidence="3" key="2">
    <citation type="submission" date="2023-11" db="EMBL/GenBank/DDBJ databases">
        <title>MicrobeMod: A computational toolkit for identifying prokaryotic methylation and restriction-modification with nanopore sequencing.</title>
        <authorList>
            <person name="Crits-Christoph A."/>
            <person name="Kang S.C."/>
            <person name="Lee H."/>
            <person name="Ostrov N."/>
        </authorList>
    </citation>
    <scope>NUCLEOTIDE SEQUENCE</scope>
    <source>
        <strain evidence="3">ATCC 51242</strain>
    </source>
</reference>
<dbReference type="AlphaFoldDB" id="A0A023X1C0"/>
<dbReference type="STRING" id="42256.RradSPS_0713"/>
<dbReference type="Proteomes" id="UP001281130">
    <property type="component" value="Unassembled WGS sequence"/>
</dbReference>
<dbReference type="Proteomes" id="UP000025229">
    <property type="component" value="Chromosome"/>
</dbReference>
<reference evidence="2 4" key="1">
    <citation type="submission" date="2014-03" db="EMBL/GenBank/DDBJ databases">
        <title>Complete genome sequence of the Radio-Resistant Rubrobacter radiotolerans RSPS-4.</title>
        <authorList>
            <person name="Egas C.C."/>
            <person name="Barroso C.C."/>
            <person name="Froufe H.J.C."/>
            <person name="Pacheco J.J."/>
            <person name="Albuquerque L.L."/>
            <person name="da Costa M.M.S."/>
        </authorList>
    </citation>
    <scope>NUCLEOTIDE SEQUENCE [LARGE SCALE GENOMIC DNA]</scope>
    <source>
        <strain evidence="2 4">RSPS-4</strain>
    </source>
</reference>
<evidence type="ECO:0000313" key="3">
    <source>
        <dbReference type="EMBL" id="MDX5893408.1"/>
    </source>
</evidence>
<dbReference type="eggNOG" id="ENOG502ZBQ1">
    <property type="taxonomic scope" value="Bacteria"/>
</dbReference>
<dbReference type="KEGG" id="rrd:RradSPS_0713"/>
<feature type="compositionally biased region" description="Basic and acidic residues" evidence="1">
    <location>
        <begin position="1"/>
        <end position="11"/>
    </location>
</feature>
<proteinExistence type="predicted"/>
<evidence type="ECO:0000313" key="2">
    <source>
        <dbReference type="EMBL" id="AHY45996.1"/>
    </source>
</evidence>
<sequence length="211" mass="23596">MTERNQGEERPGLAGQTSGEGGIRAADAAISTDRETLESSGELDNLKALERETAEVLVSVTRAMYPHDRIPDKHYARVVASLDEKASADERTRELLEAGVASLATLTGRWPREFGSLDESDQVQALRRIEDGPFFKTVASEVVNGLYSQHDVWPYFGYEGPSNDKGGYINRGFNDIDWLDDAPDYRGKPIERTFVDRQEKVTTEQRIEKEG</sequence>
<dbReference type="HOGENOM" id="CLU_102092_0_0_11"/>
<dbReference type="EMBL" id="CP007514">
    <property type="protein sequence ID" value="AHY45996.1"/>
    <property type="molecule type" value="Genomic_DNA"/>
</dbReference>
<organism evidence="2 4">
    <name type="scientific">Rubrobacter radiotolerans</name>
    <name type="common">Arthrobacter radiotolerans</name>
    <dbReference type="NCBI Taxonomy" id="42256"/>
    <lineage>
        <taxon>Bacteria</taxon>
        <taxon>Bacillati</taxon>
        <taxon>Actinomycetota</taxon>
        <taxon>Rubrobacteria</taxon>
        <taxon>Rubrobacterales</taxon>
        <taxon>Rubrobacteraceae</taxon>
        <taxon>Rubrobacter</taxon>
    </lineage>
</organism>